<feature type="transmembrane region" description="Helical" evidence="7">
    <location>
        <begin position="510"/>
        <end position="531"/>
    </location>
</feature>
<dbReference type="PANTHER" id="PTHR12372">
    <property type="entry name" value="PECANEX"/>
    <property type="match status" value="1"/>
</dbReference>
<feature type="transmembrane region" description="Helical" evidence="7">
    <location>
        <begin position="377"/>
        <end position="402"/>
    </location>
</feature>
<organism evidence="9 10">
    <name type="scientific">Tritrichomonas musculus</name>
    <dbReference type="NCBI Taxonomy" id="1915356"/>
    <lineage>
        <taxon>Eukaryota</taxon>
        <taxon>Metamonada</taxon>
        <taxon>Parabasalia</taxon>
        <taxon>Tritrichomonadida</taxon>
        <taxon>Tritrichomonadidae</taxon>
        <taxon>Tritrichomonas</taxon>
    </lineage>
</organism>
<comment type="subcellular location">
    <subcellularLocation>
        <location evidence="1">Membrane</location>
        <topology evidence="1">Multi-pass membrane protein</topology>
    </subcellularLocation>
</comment>
<feature type="transmembrane region" description="Helical" evidence="7">
    <location>
        <begin position="55"/>
        <end position="73"/>
    </location>
</feature>
<dbReference type="InterPro" id="IPR007735">
    <property type="entry name" value="Pecanex_C"/>
</dbReference>
<feature type="transmembrane region" description="Helical" evidence="7">
    <location>
        <begin position="299"/>
        <end position="317"/>
    </location>
</feature>
<keyword evidence="5 7" id="KW-0472">Membrane</keyword>
<dbReference type="PANTHER" id="PTHR12372:SF7">
    <property type="entry name" value="PROTEIN PECANEX"/>
    <property type="match status" value="1"/>
</dbReference>
<feature type="region of interest" description="Disordered" evidence="6">
    <location>
        <begin position="741"/>
        <end position="802"/>
    </location>
</feature>
<evidence type="ECO:0000256" key="4">
    <source>
        <dbReference type="ARBA" id="ARBA00022989"/>
    </source>
</evidence>
<evidence type="ECO:0000256" key="3">
    <source>
        <dbReference type="ARBA" id="ARBA00022692"/>
    </source>
</evidence>
<evidence type="ECO:0000313" key="10">
    <source>
        <dbReference type="Proteomes" id="UP001470230"/>
    </source>
</evidence>
<feature type="transmembrane region" description="Helical" evidence="7">
    <location>
        <begin position="262"/>
        <end position="287"/>
    </location>
</feature>
<accession>A0ABR2GW45</accession>
<feature type="transmembrane region" description="Helical" evidence="7">
    <location>
        <begin position="135"/>
        <end position="154"/>
    </location>
</feature>
<sequence length="1020" mass="119427">MIFFSQPLSAFMSLVEYSDEQETFLFSALSPPWFVFIFFILFLIQFFAMKTATQIAIYSGAVSFSIFLILSSVKINKKCSRKKQKVGNENSDSESREFCECLTHNISVIHIIINTILSFLSSFTYTYLVRKYYDIHNLFIILIASFTLATAHSTLLIPKTSEFYSVSYSNFENSQTRCFSIILLSIFLFFLFKHDIDYLGIRIILYYMLLFMFFDITILYGFVGLPRSTIHWFIEFVNRYFFGFSGCTTIIDCLIQFLRGSVSLAFCCVVLYFKNLFWSRMICLFFSSFVTSFEINKKVAILSLIKSAVGSTFFTIFNRFLANESSSNIIEIIFIVYYSIFEFIIPYISSISCYFFVYVQVIKNHKILDYVRMIFSFISAPIIAGSLLLDGTHFVISSLLIVHSMNRSFSEPQVFGLALLIARFALYYDFELTSDLALNFLTGLFISRKFFSIIDILFMRCKLSMGFLDTDLCLMRFFLDIETVFSDFHPIIQILIYYFKGLLFLPSYWFYVPAFFWSLITGSPINFLFMFHSWPQPFPPKSNLFWDYTAEKYSSKEHIIDSFVYHSFVGSFKEKLFNMIKKGAFGIVDENSFFLFHRDRSIILCHIISMNSFSIDFQIRCAEFTQNTLCHSGELSIFTNINGYDLSRLDVDKSIQFIRSIYSPVAKDVTFYGYNYYPIDIHNAYVSLTPEQKSQWITYSLCFCFIKHNDSENKLLNLINESGQSLFENILNLISNINNNNTNQNANNETNQNTNNETNQNANNETNQNANTNRNDNHDDDSISSINSSDDDEDPSNETINYMNDNTFDEEIYERFEFNSQAIHDFLYKSYDIVNFFMKKPTTFFTDYFSRDGQTGVESFIYDAGMRSCLYMFLASSYLAPEAEEFEEVKEFLDQTEEEYEICSNSDLEKILLEFRYNKNKMSKKYENKCFFSIIKNNESNKLSFIRKSESEWNVFKIERDFLRSIWASQCCEIFGMKNLSNERLSLQEDVYHLHNLMNQISDVPMSYPAYVSNIEKSFF</sequence>
<dbReference type="Pfam" id="PF05041">
    <property type="entry name" value="Pecanex_C"/>
    <property type="match status" value="1"/>
</dbReference>
<evidence type="ECO:0000256" key="2">
    <source>
        <dbReference type="ARBA" id="ARBA00010170"/>
    </source>
</evidence>
<evidence type="ECO:0000259" key="8">
    <source>
        <dbReference type="Pfam" id="PF05041"/>
    </source>
</evidence>
<dbReference type="Proteomes" id="UP001470230">
    <property type="component" value="Unassembled WGS sequence"/>
</dbReference>
<protein>
    <submittedName>
        <fullName evidence="9">Pecanex-like protein 4</fullName>
    </submittedName>
</protein>
<feature type="transmembrane region" description="Helical" evidence="7">
    <location>
        <begin position="237"/>
        <end position="255"/>
    </location>
</feature>
<comment type="similarity">
    <text evidence="2">Belongs to the pecanex family.</text>
</comment>
<feature type="transmembrane region" description="Helical" evidence="7">
    <location>
        <begin position="436"/>
        <end position="457"/>
    </location>
</feature>
<dbReference type="InterPro" id="IPR039797">
    <property type="entry name" value="Pecanex"/>
</dbReference>
<gene>
    <name evidence="9" type="ORF">M9Y10_036042</name>
</gene>
<evidence type="ECO:0000256" key="5">
    <source>
        <dbReference type="ARBA" id="ARBA00023136"/>
    </source>
</evidence>
<dbReference type="EMBL" id="JAPFFF010000057">
    <property type="protein sequence ID" value="KAK8838091.1"/>
    <property type="molecule type" value="Genomic_DNA"/>
</dbReference>
<feature type="transmembrane region" description="Helical" evidence="7">
    <location>
        <begin position="174"/>
        <end position="192"/>
    </location>
</feature>
<evidence type="ECO:0000256" key="7">
    <source>
        <dbReference type="SAM" id="Phobius"/>
    </source>
</evidence>
<evidence type="ECO:0000256" key="6">
    <source>
        <dbReference type="SAM" id="MobiDB-lite"/>
    </source>
</evidence>
<name>A0ABR2GW45_9EUKA</name>
<feature type="transmembrane region" description="Helical" evidence="7">
    <location>
        <begin position="108"/>
        <end position="128"/>
    </location>
</feature>
<keyword evidence="4 7" id="KW-1133">Transmembrane helix</keyword>
<keyword evidence="10" id="KW-1185">Reference proteome</keyword>
<comment type="caution">
    <text evidence="9">The sequence shown here is derived from an EMBL/GenBank/DDBJ whole genome shotgun (WGS) entry which is preliminary data.</text>
</comment>
<feature type="transmembrane region" description="Helical" evidence="7">
    <location>
        <begin position="329"/>
        <end position="357"/>
    </location>
</feature>
<feature type="transmembrane region" description="Helical" evidence="7">
    <location>
        <begin position="204"/>
        <end position="225"/>
    </location>
</feature>
<reference evidence="9 10" key="1">
    <citation type="submission" date="2024-04" db="EMBL/GenBank/DDBJ databases">
        <title>Tritrichomonas musculus Genome.</title>
        <authorList>
            <person name="Alves-Ferreira E."/>
            <person name="Grigg M."/>
            <person name="Lorenzi H."/>
            <person name="Galac M."/>
        </authorList>
    </citation>
    <scope>NUCLEOTIDE SEQUENCE [LARGE SCALE GENOMIC DNA]</scope>
    <source>
        <strain evidence="9 10">EAF2021</strain>
    </source>
</reference>
<feature type="compositionally biased region" description="Low complexity" evidence="6">
    <location>
        <begin position="741"/>
        <end position="773"/>
    </location>
</feature>
<feature type="transmembrane region" description="Helical" evidence="7">
    <location>
        <begin position="24"/>
        <end position="48"/>
    </location>
</feature>
<evidence type="ECO:0000256" key="1">
    <source>
        <dbReference type="ARBA" id="ARBA00004141"/>
    </source>
</evidence>
<keyword evidence="3 7" id="KW-0812">Transmembrane</keyword>
<feature type="domain" description="Pecanex C-terminal" evidence="8">
    <location>
        <begin position="863"/>
        <end position="1019"/>
    </location>
</feature>
<evidence type="ECO:0000313" key="9">
    <source>
        <dbReference type="EMBL" id="KAK8838091.1"/>
    </source>
</evidence>
<proteinExistence type="inferred from homology"/>